<dbReference type="Proteomes" id="UP000000768">
    <property type="component" value="Chromosome 9"/>
</dbReference>
<gene>
    <name evidence="1" type="ORF">SORBI_3009G178650</name>
</gene>
<dbReference type="EMBL" id="CM000768">
    <property type="protein sequence ID" value="OQU78220.1"/>
    <property type="molecule type" value="Genomic_DNA"/>
</dbReference>
<protein>
    <submittedName>
        <fullName evidence="1">Uncharacterized protein</fullName>
    </submittedName>
</protein>
<reference evidence="2" key="2">
    <citation type="journal article" date="2018" name="Plant J.">
        <title>The Sorghum bicolor reference genome: improved assembly, gene annotations, a transcriptome atlas, and signatures of genome organization.</title>
        <authorList>
            <person name="McCormick R.F."/>
            <person name="Truong S.K."/>
            <person name="Sreedasyam A."/>
            <person name="Jenkins J."/>
            <person name="Shu S."/>
            <person name="Sims D."/>
            <person name="Kennedy M."/>
            <person name="Amirebrahimi M."/>
            <person name="Weers B.D."/>
            <person name="McKinley B."/>
            <person name="Mattison A."/>
            <person name="Morishige D.T."/>
            <person name="Grimwood J."/>
            <person name="Schmutz J."/>
            <person name="Mullet J.E."/>
        </authorList>
    </citation>
    <scope>NUCLEOTIDE SEQUENCE [LARGE SCALE GENOMIC DNA]</scope>
    <source>
        <strain evidence="2">cv. BTx623</strain>
    </source>
</reference>
<name>A0A1Z5R3B3_SORBI</name>
<proteinExistence type="predicted"/>
<dbReference type="InParanoid" id="A0A1Z5R3B3"/>
<dbReference type="AlphaFoldDB" id="A0A1Z5R3B3"/>
<reference evidence="1 2" key="1">
    <citation type="journal article" date="2009" name="Nature">
        <title>The Sorghum bicolor genome and the diversification of grasses.</title>
        <authorList>
            <person name="Paterson A.H."/>
            <person name="Bowers J.E."/>
            <person name="Bruggmann R."/>
            <person name="Dubchak I."/>
            <person name="Grimwood J."/>
            <person name="Gundlach H."/>
            <person name="Haberer G."/>
            <person name="Hellsten U."/>
            <person name="Mitros T."/>
            <person name="Poliakov A."/>
            <person name="Schmutz J."/>
            <person name="Spannagl M."/>
            <person name="Tang H."/>
            <person name="Wang X."/>
            <person name="Wicker T."/>
            <person name="Bharti A.K."/>
            <person name="Chapman J."/>
            <person name="Feltus F.A."/>
            <person name="Gowik U."/>
            <person name="Grigoriev I.V."/>
            <person name="Lyons E."/>
            <person name="Maher C.A."/>
            <person name="Martis M."/>
            <person name="Narechania A."/>
            <person name="Otillar R.P."/>
            <person name="Penning B.W."/>
            <person name="Salamov A.A."/>
            <person name="Wang Y."/>
            <person name="Zhang L."/>
            <person name="Carpita N.C."/>
            <person name="Freeling M."/>
            <person name="Gingle A.R."/>
            <person name="Hash C.T."/>
            <person name="Keller B."/>
            <person name="Klein P."/>
            <person name="Kresovich S."/>
            <person name="McCann M.C."/>
            <person name="Ming R."/>
            <person name="Peterson D.G."/>
            <person name="Mehboob-ur-Rahman"/>
            <person name="Ware D."/>
            <person name="Westhoff P."/>
            <person name="Mayer K.F."/>
            <person name="Messing J."/>
            <person name="Rokhsar D.S."/>
        </authorList>
    </citation>
    <scope>NUCLEOTIDE SEQUENCE [LARGE SCALE GENOMIC DNA]</scope>
    <source>
        <strain evidence="2">cv. BTx623</strain>
    </source>
</reference>
<evidence type="ECO:0000313" key="2">
    <source>
        <dbReference type="Proteomes" id="UP000000768"/>
    </source>
</evidence>
<evidence type="ECO:0000313" key="1">
    <source>
        <dbReference type="EMBL" id="OQU78220.1"/>
    </source>
</evidence>
<dbReference type="Gramene" id="OQU78220">
    <property type="protein sequence ID" value="OQU78220"/>
    <property type="gene ID" value="SORBI_3009G178650"/>
</dbReference>
<sequence length="77" mass="8614">MASAVSCRAGGLLFQVEEPHPMTHSLRKGKVRSYQNGAVEQHGCPWQRALLRAWTWPRMRTDHTSRSSLQGLPTPGC</sequence>
<organism evidence="1 2">
    <name type="scientific">Sorghum bicolor</name>
    <name type="common">Sorghum</name>
    <name type="synonym">Sorghum vulgare</name>
    <dbReference type="NCBI Taxonomy" id="4558"/>
    <lineage>
        <taxon>Eukaryota</taxon>
        <taxon>Viridiplantae</taxon>
        <taxon>Streptophyta</taxon>
        <taxon>Embryophyta</taxon>
        <taxon>Tracheophyta</taxon>
        <taxon>Spermatophyta</taxon>
        <taxon>Magnoliopsida</taxon>
        <taxon>Liliopsida</taxon>
        <taxon>Poales</taxon>
        <taxon>Poaceae</taxon>
        <taxon>PACMAD clade</taxon>
        <taxon>Panicoideae</taxon>
        <taxon>Andropogonodae</taxon>
        <taxon>Andropogoneae</taxon>
        <taxon>Sorghinae</taxon>
        <taxon>Sorghum</taxon>
    </lineage>
</organism>
<keyword evidence="2" id="KW-1185">Reference proteome</keyword>
<accession>A0A1Z5R3B3</accession>